<evidence type="ECO:0000313" key="1">
    <source>
        <dbReference type="EMBL" id="DAE22418.1"/>
    </source>
</evidence>
<name>A0A8S5QTZ1_9CAUD</name>
<organism evidence="1">
    <name type="scientific">CrAss-like virus sp. ctDAq1</name>
    <dbReference type="NCBI Taxonomy" id="2826822"/>
    <lineage>
        <taxon>Viruses</taxon>
        <taxon>Duplodnaviria</taxon>
        <taxon>Heunggongvirae</taxon>
        <taxon>Uroviricota</taxon>
        <taxon>Caudoviricetes</taxon>
        <taxon>Crassvirales</taxon>
    </lineage>
</organism>
<proteinExistence type="predicted"/>
<reference evidence="1" key="1">
    <citation type="journal article" date="2021" name="Proc. Natl. Acad. Sci. U.S.A.">
        <title>A Catalog of Tens of Thousands of Viruses from Human Metagenomes Reveals Hidden Associations with Chronic Diseases.</title>
        <authorList>
            <person name="Tisza M.J."/>
            <person name="Buck C.B."/>
        </authorList>
    </citation>
    <scope>NUCLEOTIDE SEQUENCE</scope>
    <source>
        <strain evidence="1">CtDAq1</strain>
    </source>
</reference>
<sequence>MKVVTIEIPDDSELIKEGDNYRIRQIVPVTWEEFCKYNNVGTKYYIDTFSQIQEMSIEYKKQYDERNKNLCESREDAESILAITQLIRLRKAWVREWVPKESDCVYYIYSKLDGDIRIGYIEVYTNHHTLTFPSETMAHQFVECFGDLLSKAKTLIA</sequence>
<protein>
    <submittedName>
        <fullName evidence="1">Uncharacterized protein</fullName>
    </submittedName>
</protein>
<dbReference type="EMBL" id="BK015733">
    <property type="protein sequence ID" value="DAE22418.1"/>
    <property type="molecule type" value="Genomic_DNA"/>
</dbReference>
<accession>A0A8S5QTZ1</accession>